<name>A0A841HHB0_9GAMM</name>
<feature type="active site" description="Proton acceptor; specific for L-alanine" evidence="9">
    <location>
        <position position="253"/>
    </location>
</feature>
<comment type="catalytic activity">
    <reaction evidence="1 9">
        <text>L-alanine = D-alanine</text>
        <dbReference type="Rhea" id="RHEA:20249"/>
        <dbReference type="ChEBI" id="CHEBI:57416"/>
        <dbReference type="ChEBI" id="CHEBI:57972"/>
        <dbReference type="EC" id="5.1.1.1"/>
    </reaction>
</comment>
<dbReference type="Gene3D" id="3.20.20.10">
    <property type="entry name" value="Alanine racemase"/>
    <property type="match status" value="1"/>
</dbReference>
<comment type="caution">
    <text evidence="13">The sequence shown here is derived from an EMBL/GenBank/DDBJ whole genome shotgun (WGS) entry which is preliminary data.</text>
</comment>
<dbReference type="Pfam" id="PF00842">
    <property type="entry name" value="Ala_racemase_C"/>
    <property type="match status" value="1"/>
</dbReference>
<evidence type="ECO:0000256" key="6">
    <source>
        <dbReference type="ARBA" id="ARBA00022898"/>
    </source>
</evidence>
<dbReference type="Pfam" id="PF01168">
    <property type="entry name" value="Ala_racemase_N"/>
    <property type="match status" value="1"/>
</dbReference>
<gene>
    <name evidence="13" type="ORF">HNQ60_000321</name>
</gene>
<comment type="pathway">
    <text evidence="3">Cell wall biogenesis; peptidoglycan biosynthesis.</text>
</comment>
<dbReference type="NCBIfam" id="TIGR00492">
    <property type="entry name" value="alr"/>
    <property type="match status" value="1"/>
</dbReference>
<dbReference type="UniPathway" id="UPA00042">
    <property type="reaction ID" value="UER00497"/>
</dbReference>
<dbReference type="PANTHER" id="PTHR30511">
    <property type="entry name" value="ALANINE RACEMASE"/>
    <property type="match status" value="1"/>
</dbReference>
<dbReference type="SUPFAM" id="SSF51419">
    <property type="entry name" value="PLP-binding barrel"/>
    <property type="match status" value="1"/>
</dbReference>
<dbReference type="SMART" id="SM01005">
    <property type="entry name" value="Ala_racemase_C"/>
    <property type="match status" value="1"/>
</dbReference>
<dbReference type="InterPro" id="IPR001608">
    <property type="entry name" value="Ala_racemase_N"/>
</dbReference>
<dbReference type="PANTHER" id="PTHR30511:SF4">
    <property type="entry name" value="ALANINE RACEMASE, BIOSYNTHETIC"/>
    <property type="match status" value="1"/>
</dbReference>
<dbReference type="CDD" id="cd06827">
    <property type="entry name" value="PLPDE_III_AR_proteobact"/>
    <property type="match status" value="1"/>
</dbReference>
<comment type="function">
    <text evidence="9">Catalyzes the interconversion of L-alanine and D-alanine. May also act on other amino acids.</text>
</comment>
<evidence type="ECO:0000313" key="13">
    <source>
        <dbReference type="EMBL" id="MBB6091475.1"/>
    </source>
</evidence>
<evidence type="ECO:0000256" key="1">
    <source>
        <dbReference type="ARBA" id="ARBA00000316"/>
    </source>
</evidence>
<evidence type="ECO:0000256" key="11">
    <source>
        <dbReference type="PIRSR" id="PIRSR600821-52"/>
    </source>
</evidence>
<dbReference type="PROSITE" id="PS00395">
    <property type="entry name" value="ALANINE_RACEMASE"/>
    <property type="match status" value="1"/>
</dbReference>
<dbReference type="RefSeq" id="WP_184329271.1">
    <property type="nucleotide sequence ID" value="NZ_JACHHZ010000001.1"/>
</dbReference>
<dbReference type="InterPro" id="IPR011079">
    <property type="entry name" value="Ala_racemase_C"/>
</dbReference>
<reference evidence="13 14" key="1">
    <citation type="submission" date="2020-08" db="EMBL/GenBank/DDBJ databases">
        <title>Genomic Encyclopedia of Type Strains, Phase IV (KMG-IV): sequencing the most valuable type-strain genomes for metagenomic binning, comparative biology and taxonomic classification.</title>
        <authorList>
            <person name="Goeker M."/>
        </authorList>
    </citation>
    <scope>NUCLEOTIDE SEQUENCE [LARGE SCALE GENOMIC DNA]</scope>
    <source>
        <strain evidence="13 14">DSM 26723</strain>
    </source>
</reference>
<dbReference type="EC" id="5.1.1.1" evidence="5 9"/>
<keyword evidence="6 9" id="KW-0663">Pyridoxal phosphate</keyword>
<dbReference type="EMBL" id="JACHHZ010000001">
    <property type="protein sequence ID" value="MBB6091475.1"/>
    <property type="molecule type" value="Genomic_DNA"/>
</dbReference>
<dbReference type="AlphaFoldDB" id="A0A841HHB0"/>
<dbReference type="InterPro" id="IPR020622">
    <property type="entry name" value="Ala_racemase_pyridoxalP-BS"/>
</dbReference>
<evidence type="ECO:0000256" key="8">
    <source>
        <dbReference type="ARBA" id="ARBA00037912"/>
    </source>
</evidence>
<evidence type="ECO:0000256" key="7">
    <source>
        <dbReference type="ARBA" id="ARBA00023235"/>
    </source>
</evidence>
<comment type="pathway">
    <text evidence="8 9">Amino-acid biosynthesis; D-alanine biosynthesis; D-alanine from L-alanine: step 1/1.</text>
</comment>
<protein>
    <recommendedName>
        <fullName evidence="5 9">Alanine racemase</fullName>
        <ecNumber evidence="5 9">5.1.1.1</ecNumber>
    </recommendedName>
</protein>
<dbReference type="Gene3D" id="2.40.37.10">
    <property type="entry name" value="Lyase, Ornithine Decarboxylase, Chain A, domain 1"/>
    <property type="match status" value="1"/>
</dbReference>
<feature type="binding site" evidence="9 11">
    <location>
        <position position="129"/>
    </location>
    <ligand>
        <name>substrate</name>
    </ligand>
</feature>
<dbReference type="Proteomes" id="UP000588068">
    <property type="component" value="Unassembled WGS sequence"/>
</dbReference>
<comment type="similarity">
    <text evidence="4 9">Belongs to the alanine racemase family.</text>
</comment>
<dbReference type="SUPFAM" id="SSF50621">
    <property type="entry name" value="Alanine racemase C-terminal domain-like"/>
    <property type="match status" value="1"/>
</dbReference>
<accession>A0A841HHB0</accession>
<dbReference type="HAMAP" id="MF_01201">
    <property type="entry name" value="Ala_racemase"/>
    <property type="match status" value="1"/>
</dbReference>
<evidence type="ECO:0000259" key="12">
    <source>
        <dbReference type="SMART" id="SM01005"/>
    </source>
</evidence>
<evidence type="ECO:0000256" key="3">
    <source>
        <dbReference type="ARBA" id="ARBA00004752"/>
    </source>
</evidence>
<sequence length="356" mass="37797">MSFPTATIDASALRHNLAAVRRFAPASKVLAVIKANAYGHGIVPVAHALDSADAFGVARIGEGLALRAGGITRPIVLLEGVFSNDELQQAAAANFELVVHSLAQVEQLEQAGAAHRFDVWLKLNTGMNRLGVTPAEFDEVRRRLQTCAAVGRIRLMTHLFGAEEAGGVGTRQQIGDFLAMTAGMSLDRSVANSAGLIAWPEARTEWVRPGLMLYGISPIPGQSADQLGLRPAMTLTTQLIAVRRVTRGEGVGYNAIWRAPKDSLIGIAAIGYGDGYARNVRSGAPVLVNSHPATVAGRVSMDMTAIDVTDVPDAKIGDSVVLWGEGVPADRVASYADTIAYELVCGIAQRVTRVWR</sequence>
<feature type="modified residue" description="N6-(pyridoxal phosphate)lysine" evidence="9 10">
    <location>
        <position position="34"/>
    </location>
</feature>
<dbReference type="GO" id="GO:0008784">
    <property type="term" value="F:alanine racemase activity"/>
    <property type="evidence" value="ECO:0007669"/>
    <property type="project" value="UniProtKB-UniRule"/>
</dbReference>
<feature type="active site" description="Proton acceptor; specific for D-alanine" evidence="9">
    <location>
        <position position="34"/>
    </location>
</feature>
<dbReference type="InterPro" id="IPR000821">
    <property type="entry name" value="Ala_racemase"/>
</dbReference>
<evidence type="ECO:0000256" key="10">
    <source>
        <dbReference type="PIRSR" id="PIRSR600821-50"/>
    </source>
</evidence>
<dbReference type="FunFam" id="3.20.20.10:FF:000002">
    <property type="entry name" value="Alanine racemase"/>
    <property type="match status" value="1"/>
</dbReference>
<evidence type="ECO:0000256" key="5">
    <source>
        <dbReference type="ARBA" id="ARBA00013089"/>
    </source>
</evidence>
<evidence type="ECO:0000256" key="9">
    <source>
        <dbReference type="HAMAP-Rule" id="MF_01201"/>
    </source>
</evidence>
<dbReference type="GO" id="GO:0030170">
    <property type="term" value="F:pyridoxal phosphate binding"/>
    <property type="evidence" value="ECO:0007669"/>
    <property type="project" value="UniProtKB-UniRule"/>
</dbReference>
<dbReference type="InterPro" id="IPR009006">
    <property type="entry name" value="Ala_racemase/Decarboxylase_C"/>
</dbReference>
<organism evidence="13 14">
    <name type="scientific">Povalibacter uvarum</name>
    <dbReference type="NCBI Taxonomy" id="732238"/>
    <lineage>
        <taxon>Bacteria</taxon>
        <taxon>Pseudomonadati</taxon>
        <taxon>Pseudomonadota</taxon>
        <taxon>Gammaproteobacteria</taxon>
        <taxon>Steroidobacterales</taxon>
        <taxon>Steroidobacteraceae</taxon>
        <taxon>Povalibacter</taxon>
    </lineage>
</organism>
<keyword evidence="7 9" id="KW-0413">Isomerase</keyword>
<feature type="binding site" evidence="9 11">
    <location>
        <position position="301"/>
    </location>
    <ligand>
        <name>substrate</name>
    </ligand>
</feature>
<comment type="cofactor">
    <cofactor evidence="2 9 10">
        <name>pyridoxal 5'-phosphate</name>
        <dbReference type="ChEBI" id="CHEBI:597326"/>
    </cofactor>
</comment>
<dbReference type="PRINTS" id="PR00992">
    <property type="entry name" value="ALARACEMASE"/>
</dbReference>
<proteinExistence type="inferred from homology"/>
<evidence type="ECO:0000313" key="14">
    <source>
        <dbReference type="Proteomes" id="UP000588068"/>
    </source>
</evidence>
<evidence type="ECO:0000256" key="4">
    <source>
        <dbReference type="ARBA" id="ARBA00007880"/>
    </source>
</evidence>
<dbReference type="GO" id="GO:0030632">
    <property type="term" value="P:D-alanine biosynthetic process"/>
    <property type="evidence" value="ECO:0007669"/>
    <property type="project" value="UniProtKB-UniRule"/>
</dbReference>
<dbReference type="InterPro" id="IPR029066">
    <property type="entry name" value="PLP-binding_barrel"/>
</dbReference>
<dbReference type="GO" id="GO:0005829">
    <property type="term" value="C:cytosol"/>
    <property type="evidence" value="ECO:0007669"/>
    <property type="project" value="TreeGrafter"/>
</dbReference>
<keyword evidence="14" id="KW-1185">Reference proteome</keyword>
<evidence type="ECO:0000256" key="2">
    <source>
        <dbReference type="ARBA" id="ARBA00001933"/>
    </source>
</evidence>
<feature type="domain" description="Alanine racemase C-terminal" evidence="12">
    <location>
        <begin position="232"/>
        <end position="356"/>
    </location>
</feature>